<feature type="transmembrane region" description="Helical" evidence="6">
    <location>
        <begin position="368"/>
        <end position="386"/>
    </location>
</feature>
<organism evidence="8 9">
    <name type="scientific">Aeromicrobium yanjiei</name>
    <dbReference type="NCBI Taxonomy" id="2662028"/>
    <lineage>
        <taxon>Bacteria</taxon>
        <taxon>Bacillati</taxon>
        <taxon>Actinomycetota</taxon>
        <taxon>Actinomycetes</taxon>
        <taxon>Propionibacteriales</taxon>
        <taxon>Nocardioidaceae</taxon>
        <taxon>Aeromicrobium</taxon>
    </lineage>
</organism>
<dbReference type="PANTHER" id="PTHR42770">
    <property type="entry name" value="AMINO ACID TRANSPORTER-RELATED"/>
    <property type="match status" value="1"/>
</dbReference>
<name>A0A5Q2MHN8_9ACTN</name>
<feature type="transmembrane region" description="Helical" evidence="6">
    <location>
        <begin position="167"/>
        <end position="186"/>
    </location>
</feature>
<evidence type="ECO:0000256" key="1">
    <source>
        <dbReference type="ARBA" id="ARBA00004141"/>
    </source>
</evidence>
<feature type="compositionally biased region" description="Low complexity" evidence="5">
    <location>
        <begin position="1"/>
        <end position="19"/>
    </location>
</feature>
<evidence type="ECO:0000256" key="5">
    <source>
        <dbReference type="SAM" id="MobiDB-lite"/>
    </source>
</evidence>
<feature type="transmembrane region" description="Helical" evidence="6">
    <location>
        <begin position="124"/>
        <end position="147"/>
    </location>
</feature>
<dbReference type="Pfam" id="PF00324">
    <property type="entry name" value="AA_permease"/>
    <property type="match status" value="1"/>
</dbReference>
<proteinExistence type="predicted"/>
<gene>
    <name evidence="8" type="ORF">GEV26_03890</name>
</gene>
<feature type="transmembrane region" description="Helical" evidence="6">
    <location>
        <begin position="270"/>
        <end position="289"/>
    </location>
</feature>
<keyword evidence="4 6" id="KW-0472">Membrane</keyword>
<dbReference type="KEGG" id="aef:GEV26_03890"/>
<evidence type="ECO:0000256" key="4">
    <source>
        <dbReference type="ARBA" id="ARBA00023136"/>
    </source>
</evidence>
<feature type="transmembrane region" description="Helical" evidence="6">
    <location>
        <begin position="398"/>
        <end position="423"/>
    </location>
</feature>
<evidence type="ECO:0000259" key="7">
    <source>
        <dbReference type="Pfam" id="PF00324"/>
    </source>
</evidence>
<reference evidence="8 9" key="1">
    <citation type="submission" date="2019-11" db="EMBL/GenBank/DDBJ databases">
        <authorList>
            <person name="Li J."/>
        </authorList>
    </citation>
    <scope>NUCLEOTIDE SEQUENCE [LARGE SCALE GENOMIC DNA]</scope>
    <source>
        <strain evidence="8 9">MF47</strain>
    </source>
</reference>
<feature type="transmembrane region" description="Helical" evidence="6">
    <location>
        <begin position="51"/>
        <end position="72"/>
    </location>
</feature>
<feature type="transmembrane region" description="Helical" evidence="6">
    <location>
        <begin position="84"/>
        <end position="103"/>
    </location>
</feature>
<evidence type="ECO:0000256" key="3">
    <source>
        <dbReference type="ARBA" id="ARBA00022989"/>
    </source>
</evidence>
<keyword evidence="3 6" id="KW-1133">Transmembrane helix</keyword>
<dbReference type="AlphaFoldDB" id="A0A5Q2MHN8"/>
<evidence type="ECO:0000256" key="6">
    <source>
        <dbReference type="SAM" id="Phobius"/>
    </source>
</evidence>
<comment type="subcellular location">
    <subcellularLocation>
        <location evidence="1">Membrane</location>
        <topology evidence="1">Multi-pass membrane protein</topology>
    </subcellularLocation>
</comment>
<accession>A0A5Q2MHN8</accession>
<feature type="transmembrane region" description="Helical" evidence="6">
    <location>
        <begin position="468"/>
        <end position="490"/>
    </location>
</feature>
<dbReference type="InterPro" id="IPR004841">
    <property type="entry name" value="AA-permease/SLC12A_dom"/>
</dbReference>
<feature type="transmembrane region" description="Helical" evidence="6">
    <location>
        <begin position="233"/>
        <end position="250"/>
    </location>
</feature>
<dbReference type="InterPro" id="IPR050367">
    <property type="entry name" value="APC_superfamily"/>
</dbReference>
<sequence>MHHPPGLASPAALSSRSSPMTSHVAPPDRRSSPPPASGGEQLRGNMGTFELTFTALAFNAPLAVVAGFIPVIAGFENGLGSPLLFPAMGVLLLLFSVGLNAMAGRMEKPGAFYGYITRGLGRPLGLASAFFAVLVYVGLGAGTFTLLGVAAGDFADNVLGLENSGPWWAWALLGWSVVVALSLLNIGVSAKVLGIAMLFEVAIIAVWNARVLFDGGPDGRDVPVFDHVFDGSIALGLLFVAMCMTGFESLQVFREETDAPERTVPRATSWFLIILSVMYGITTLVYVIGQGRGDGLAAGAADPTGTVLESMQIYAGSLASDAASLFLITSAIACTLAVQNIAARYVYALGRDKVVPRVLGNVSQKHGSPVPASIFTGVAIAVVLMAPALGDADPVKSYAVLLGLAGYGIVLLWVLTSAAIVVFFRRHGDGQVTMWRGLVAPVLALIGLCVVAWLATTNLGDLVGDVRLAQLILAGAGLVALAGGVLALWWRRVDPQTYQVIGRQGE</sequence>
<evidence type="ECO:0000313" key="8">
    <source>
        <dbReference type="EMBL" id="QGG40572.1"/>
    </source>
</evidence>
<keyword evidence="2 6" id="KW-0812">Transmembrane</keyword>
<feature type="domain" description="Amino acid permease/ SLC12A" evidence="7">
    <location>
        <begin position="79"/>
        <end position="427"/>
    </location>
</feature>
<evidence type="ECO:0000256" key="2">
    <source>
        <dbReference type="ARBA" id="ARBA00022692"/>
    </source>
</evidence>
<feature type="transmembrane region" description="Helical" evidence="6">
    <location>
        <begin position="193"/>
        <end position="213"/>
    </location>
</feature>
<dbReference type="GO" id="GO:0055085">
    <property type="term" value="P:transmembrane transport"/>
    <property type="evidence" value="ECO:0007669"/>
    <property type="project" value="InterPro"/>
</dbReference>
<dbReference type="PANTHER" id="PTHR42770:SF16">
    <property type="entry name" value="AMINO ACID PERMEASE"/>
    <property type="match status" value="1"/>
</dbReference>
<dbReference type="GO" id="GO:0016020">
    <property type="term" value="C:membrane"/>
    <property type="evidence" value="ECO:0007669"/>
    <property type="project" value="UniProtKB-SubCell"/>
</dbReference>
<feature type="transmembrane region" description="Helical" evidence="6">
    <location>
        <begin position="325"/>
        <end position="347"/>
    </location>
</feature>
<protein>
    <submittedName>
        <fullName evidence="8">Amino acid permease</fullName>
    </submittedName>
</protein>
<dbReference type="Proteomes" id="UP000392064">
    <property type="component" value="Chromosome"/>
</dbReference>
<evidence type="ECO:0000313" key="9">
    <source>
        <dbReference type="Proteomes" id="UP000392064"/>
    </source>
</evidence>
<dbReference type="PIRSF" id="PIRSF006060">
    <property type="entry name" value="AA_transporter"/>
    <property type="match status" value="1"/>
</dbReference>
<feature type="transmembrane region" description="Helical" evidence="6">
    <location>
        <begin position="435"/>
        <end position="456"/>
    </location>
</feature>
<dbReference type="EMBL" id="CP045737">
    <property type="protein sequence ID" value="QGG40572.1"/>
    <property type="molecule type" value="Genomic_DNA"/>
</dbReference>
<feature type="region of interest" description="Disordered" evidence="5">
    <location>
        <begin position="1"/>
        <end position="41"/>
    </location>
</feature>
<keyword evidence="9" id="KW-1185">Reference proteome</keyword>
<dbReference type="Gene3D" id="1.20.1740.10">
    <property type="entry name" value="Amino acid/polyamine transporter I"/>
    <property type="match status" value="1"/>
</dbReference>